<dbReference type="Pfam" id="PF00561">
    <property type="entry name" value="Abhydrolase_1"/>
    <property type="match status" value="1"/>
</dbReference>
<dbReference type="InterPro" id="IPR029058">
    <property type="entry name" value="AB_hydrolase_fold"/>
</dbReference>
<evidence type="ECO:0000313" key="4">
    <source>
        <dbReference type="Proteomes" id="UP000196710"/>
    </source>
</evidence>
<name>A0A1Z2XLK6_9FIRM</name>
<reference evidence="2" key="1">
    <citation type="journal article" date="2017" name="Genome Announc.">
        <title>High-Quality Whole-Genome Sequences of the Oligo-Mouse-Microbiota Bacterial Community.</title>
        <authorList>
            <person name="Garzetti D."/>
            <person name="Brugiroux S."/>
            <person name="Bunk B."/>
            <person name="Pukall R."/>
            <person name="McCoy K.D."/>
            <person name="Macpherson A.J."/>
            <person name="Stecher B."/>
        </authorList>
    </citation>
    <scope>NUCLEOTIDE SEQUENCE</scope>
    <source>
        <strain evidence="2">KB18</strain>
    </source>
</reference>
<organism evidence="3 5">
    <name type="scientific">Acutalibacter muris</name>
    <dbReference type="NCBI Taxonomy" id="1796620"/>
    <lineage>
        <taxon>Bacteria</taxon>
        <taxon>Bacillati</taxon>
        <taxon>Bacillota</taxon>
        <taxon>Clostridia</taxon>
        <taxon>Eubacteriales</taxon>
        <taxon>Acutalibacteraceae</taxon>
        <taxon>Acutalibacter</taxon>
    </lineage>
</organism>
<protein>
    <submittedName>
        <fullName evidence="3">Alpha/beta hydrolase</fullName>
    </submittedName>
</protein>
<dbReference type="SUPFAM" id="SSF53474">
    <property type="entry name" value="alpha/beta-Hydrolases"/>
    <property type="match status" value="1"/>
</dbReference>
<sequence>MTHTVPKDGTSIDCVSFGSGSKPLVMLPGLSFQRVKGAAQGLKYMYREFGKTHRVYVIDKKEDIPERYTLRDMAEDTAYVMERLGLTGADVFGVSQGGMIAQYLAIYYPELVRRLALGVTASRVNPVMEEAVNTWIRLAKAGDYDAFVKDILMKMYSAKYIKKRGWLFPAIARLTRPREREAERFISSAGACLSCNSYPELHRIKCPALVLGGSEDRVLTGEASEEIAGALDCGLYMYEGLGHAAYEEAEDFNQRISRFFNEGRL</sequence>
<evidence type="ECO:0000313" key="2">
    <source>
        <dbReference type="EMBL" id="ASB39319.1"/>
    </source>
</evidence>
<dbReference type="EMBL" id="CP021422">
    <property type="protein sequence ID" value="ASB39319.1"/>
    <property type="molecule type" value="Genomic_DNA"/>
</dbReference>
<dbReference type="PANTHER" id="PTHR43433:SF5">
    <property type="entry name" value="AB HYDROLASE-1 DOMAIN-CONTAINING PROTEIN"/>
    <property type="match status" value="1"/>
</dbReference>
<dbReference type="KEGG" id="amur:ADH66_00780"/>
<feature type="domain" description="AB hydrolase-1" evidence="1">
    <location>
        <begin position="66"/>
        <end position="249"/>
    </location>
</feature>
<dbReference type="AlphaFoldDB" id="A0A1Z2XLK6"/>
<gene>
    <name evidence="2" type="ORF">ADH66_00780</name>
    <name evidence="3" type="ORF">I5Q82_10770</name>
</gene>
<keyword evidence="4" id="KW-1185">Reference proteome</keyword>
<dbReference type="PRINTS" id="PR00111">
    <property type="entry name" value="ABHYDROLASE"/>
</dbReference>
<dbReference type="InterPro" id="IPR000073">
    <property type="entry name" value="AB_hydrolase_1"/>
</dbReference>
<dbReference type="InterPro" id="IPR050471">
    <property type="entry name" value="AB_hydrolase"/>
</dbReference>
<dbReference type="GO" id="GO:0016787">
    <property type="term" value="F:hydrolase activity"/>
    <property type="evidence" value="ECO:0007669"/>
    <property type="project" value="UniProtKB-KW"/>
</dbReference>
<evidence type="ECO:0000313" key="3">
    <source>
        <dbReference type="EMBL" id="QQR28609.1"/>
    </source>
</evidence>
<proteinExistence type="predicted"/>
<dbReference type="Gene3D" id="3.40.50.1820">
    <property type="entry name" value="alpha/beta hydrolase"/>
    <property type="match status" value="1"/>
</dbReference>
<evidence type="ECO:0000313" key="5">
    <source>
        <dbReference type="Proteomes" id="UP000596035"/>
    </source>
</evidence>
<reference evidence="4" key="2">
    <citation type="submission" date="2017-05" db="EMBL/GenBank/DDBJ databases">
        <title>Improved OligoMM genomes.</title>
        <authorList>
            <person name="Garzetti D."/>
        </authorList>
    </citation>
    <scope>NUCLEOTIDE SEQUENCE [LARGE SCALE GENOMIC DNA]</scope>
    <source>
        <strain evidence="4">KB18</strain>
    </source>
</reference>
<evidence type="ECO:0000259" key="1">
    <source>
        <dbReference type="Pfam" id="PF00561"/>
    </source>
</evidence>
<dbReference type="RefSeq" id="WP_066536906.1">
    <property type="nucleotide sequence ID" value="NZ_CP021422.1"/>
</dbReference>
<keyword evidence="3" id="KW-0378">Hydrolase</keyword>
<dbReference type="EMBL" id="CP065321">
    <property type="protein sequence ID" value="QQR28609.1"/>
    <property type="molecule type" value="Genomic_DNA"/>
</dbReference>
<dbReference type="Proteomes" id="UP000196710">
    <property type="component" value="Chromosome"/>
</dbReference>
<accession>A0A1Z2XLK6</accession>
<dbReference type="Proteomes" id="UP000596035">
    <property type="component" value="Chromosome"/>
</dbReference>
<reference evidence="3 5" key="3">
    <citation type="submission" date="2020-11" db="EMBL/GenBank/DDBJ databases">
        <title>Closed and high quality bacterial genomes of the OMM12 community.</title>
        <authorList>
            <person name="Marbouty M."/>
            <person name="Lamy-Besnier Q."/>
            <person name="Debarbieux L."/>
            <person name="Koszul R."/>
        </authorList>
    </citation>
    <scope>NUCLEOTIDE SEQUENCE [LARGE SCALE GENOMIC DNA]</scope>
    <source>
        <strain evidence="3 5">KB18</strain>
    </source>
</reference>
<dbReference type="PANTHER" id="PTHR43433">
    <property type="entry name" value="HYDROLASE, ALPHA/BETA FOLD FAMILY PROTEIN"/>
    <property type="match status" value="1"/>
</dbReference>